<evidence type="ECO:0000313" key="2">
    <source>
        <dbReference type="Proteomes" id="UP000676565"/>
    </source>
</evidence>
<accession>A0ABS5C251</accession>
<reference evidence="1 2" key="1">
    <citation type="submission" date="2021-04" db="EMBL/GenBank/DDBJ databases">
        <authorList>
            <person name="Ivanova A."/>
        </authorList>
    </citation>
    <scope>NUCLEOTIDE SEQUENCE [LARGE SCALE GENOMIC DNA]</scope>
    <source>
        <strain evidence="1 2">G18</strain>
    </source>
</reference>
<evidence type="ECO:0000313" key="1">
    <source>
        <dbReference type="EMBL" id="MBP3959540.1"/>
    </source>
</evidence>
<name>A0ABS5C251_9BACT</name>
<dbReference type="RefSeq" id="WP_210660230.1">
    <property type="nucleotide sequence ID" value="NZ_JAGKQQ010000001.1"/>
</dbReference>
<dbReference type="EMBL" id="JAGKQQ010000001">
    <property type="protein sequence ID" value="MBP3959540.1"/>
    <property type="molecule type" value="Genomic_DNA"/>
</dbReference>
<comment type="caution">
    <text evidence="1">The sequence shown here is derived from an EMBL/GenBank/DDBJ whole genome shotgun (WGS) entry which is preliminary data.</text>
</comment>
<sequence>MSFRRKRDEWDEFLKQHGSELRACGIPDAITSDRGRFLRFLDHGFDQDGWWTSRPCTPWSISFLTPDEAIRFANFLTRYFGEEAHPHLIRELRQRAGRG</sequence>
<proteinExistence type="predicted"/>
<organism evidence="1 2">
    <name type="scientific">Gemmata palustris</name>
    <dbReference type="NCBI Taxonomy" id="2822762"/>
    <lineage>
        <taxon>Bacteria</taxon>
        <taxon>Pseudomonadati</taxon>
        <taxon>Planctomycetota</taxon>
        <taxon>Planctomycetia</taxon>
        <taxon>Gemmatales</taxon>
        <taxon>Gemmataceae</taxon>
        <taxon>Gemmata</taxon>
    </lineage>
</organism>
<gene>
    <name evidence="1" type="ORF">J8F10_30215</name>
</gene>
<dbReference type="Proteomes" id="UP000676565">
    <property type="component" value="Unassembled WGS sequence"/>
</dbReference>
<keyword evidence="2" id="KW-1185">Reference proteome</keyword>
<protein>
    <submittedName>
        <fullName evidence="1">Uncharacterized protein</fullName>
    </submittedName>
</protein>